<feature type="binding site" evidence="11">
    <location>
        <position position="286"/>
    </location>
    <ligand>
        <name>Fe(2+)</name>
        <dbReference type="ChEBI" id="CHEBI:29033"/>
    </ligand>
</feature>
<dbReference type="InterPro" id="IPR033659">
    <property type="entry name" value="Ferrochelatase_N"/>
</dbReference>
<name>A0A448P0S7_9ACTN</name>
<dbReference type="AlphaFoldDB" id="A0A448P0S7"/>
<comment type="function">
    <text evidence="11">Involved in coproporphyrin-dependent heme b biosynthesis. Catalyzes the insertion of ferrous iron into coproporphyrin III to form Fe-coproporphyrin III.</text>
</comment>
<gene>
    <name evidence="11" type="primary">cpfC</name>
    <name evidence="13" type="ORF">NCTC13652_02026</name>
</gene>
<dbReference type="NCBIfam" id="NF042928">
    <property type="entry name" value="HemQ_actino"/>
    <property type="match status" value="1"/>
</dbReference>
<dbReference type="Pfam" id="PF06778">
    <property type="entry name" value="Chlor_dismutase"/>
    <property type="match status" value="1"/>
</dbReference>
<comment type="pathway">
    <text evidence="1 11">Porphyrin-containing compound metabolism; protoheme biosynthesis.</text>
</comment>
<keyword evidence="6 11" id="KW-0456">Lyase</keyword>
<dbReference type="Gene3D" id="3.40.50.1400">
    <property type="match status" value="2"/>
</dbReference>
<keyword evidence="14" id="KW-1185">Reference proteome</keyword>
<organism evidence="13 14">
    <name type="scientific">Acidipropionibacterium jensenii</name>
    <dbReference type="NCBI Taxonomy" id="1749"/>
    <lineage>
        <taxon>Bacteria</taxon>
        <taxon>Bacillati</taxon>
        <taxon>Actinomycetota</taxon>
        <taxon>Actinomycetes</taxon>
        <taxon>Propionibacteriales</taxon>
        <taxon>Propionibacteriaceae</taxon>
        <taxon>Acidipropionibacterium</taxon>
    </lineage>
</organism>
<keyword evidence="5 11" id="KW-0350">Heme biosynthesis</keyword>
<protein>
    <recommendedName>
        <fullName evidence="11">Coproporphyrin III ferrochelatase</fullName>
        <ecNumber evidence="11">4.99.1.9</ecNumber>
    </recommendedName>
</protein>
<dbReference type="InterPro" id="IPR033644">
    <property type="entry name" value="Ferrochelatase_C"/>
</dbReference>
<evidence type="ECO:0000256" key="7">
    <source>
        <dbReference type="ARBA" id="ARBA00023244"/>
    </source>
</evidence>
<proteinExistence type="inferred from homology"/>
<dbReference type="GO" id="GO:0020037">
    <property type="term" value="F:heme binding"/>
    <property type="evidence" value="ECO:0007669"/>
    <property type="project" value="InterPro"/>
</dbReference>
<dbReference type="SUPFAM" id="SSF53800">
    <property type="entry name" value="Chelatase"/>
    <property type="match status" value="1"/>
</dbReference>
<evidence type="ECO:0000256" key="10">
    <source>
        <dbReference type="ARBA" id="ARBA00049935"/>
    </source>
</evidence>
<dbReference type="CDD" id="cd00419">
    <property type="entry name" value="Ferrochelatase_C"/>
    <property type="match status" value="1"/>
</dbReference>
<accession>A0A448P0S7</accession>
<dbReference type="InterPro" id="IPR010644">
    <property type="entry name" value="ChdC/CLD"/>
</dbReference>
<comment type="subcellular location">
    <subcellularLocation>
        <location evidence="11">Cytoplasm</location>
    </subcellularLocation>
</comment>
<feature type="compositionally biased region" description="Low complexity" evidence="12">
    <location>
        <begin position="394"/>
        <end position="422"/>
    </location>
</feature>
<dbReference type="Proteomes" id="UP000277858">
    <property type="component" value="Chromosome"/>
</dbReference>
<dbReference type="GO" id="GO:0005737">
    <property type="term" value="C:cytoplasm"/>
    <property type="evidence" value="ECO:0007669"/>
    <property type="project" value="UniProtKB-SubCell"/>
</dbReference>
<dbReference type="Gene3D" id="3.30.70.1030">
    <property type="entry name" value="Apc35880, domain 1"/>
    <property type="match status" value="2"/>
</dbReference>
<evidence type="ECO:0000256" key="12">
    <source>
        <dbReference type="SAM" id="MobiDB-lite"/>
    </source>
</evidence>
<evidence type="ECO:0000256" key="1">
    <source>
        <dbReference type="ARBA" id="ARBA00004744"/>
    </source>
</evidence>
<feature type="binding site" evidence="11">
    <location>
        <position position="65"/>
    </location>
    <ligand>
        <name>Fe-coproporphyrin III</name>
        <dbReference type="ChEBI" id="CHEBI:68438"/>
    </ligand>
</feature>
<dbReference type="HAMAP" id="MF_00323">
    <property type="entry name" value="Ferrochelatase"/>
    <property type="match status" value="1"/>
</dbReference>
<evidence type="ECO:0000256" key="3">
    <source>
        <dbReference type="ARBA" id="ARBA00022723"/>
    </source>
</evidence>
<evidence type="ECO:0000256" key="9">
    <source>
        <dbReference type="ARBA" id="ARBA00049896"/>
    </source>
</evidence>
<sequence>MSEYTPARGQRDPMDPYDAVLVASFGGPRSREEVMPFLRRVSNGRVPDSRLADVAEHYYRFDGVSPINEANEALLEALRQELRSRGSDIPVELGNRNSAPWFNEVVSSLYDQGARRILMLPTAAFDSYSGCRQYREDADKAVAALGHPDLVIDKIAPFHGIEGYAVANAQAVMASFSQIPPTPLEATRVAFVTHSIPLPMVEASGSGEPGTDYVSQHLAACTRIAELVRQHFGAMPQWDLVYCSRSGRPTDPWLEPDVNDYLETLPGQGVSSVVLAPIGFVSDHMEVVNDLDHEAAEMAQKLGLAVARAATPDSHPALVAGLVALLTDQADAVREADGAVPKDLLCPCEQDGSARGGRSLSPDTHPGAGHPAGPAHPIAGSAGTPASPVTGHGATAASSSSPQPPAEAAEPVVPAAPIVPASQPTPAPAEPAAPAIPVSQPTPAPHQTGDFAVAQQDTEDQTRTAPIAGSHRPDGTYTVPTDARDQPVDPDQVNKASLWGMYSVFKVTTGLPADPGARAELVDGSVEWVARAGAETRGWYDLSGLRADADLLVWWTSDDAAVLQDSYHRFVGTGLGRHLTPVWSNLAVHRPAEFNKSHLPSCFAGVAPRRWACFYPFVRTKDWYLLDAKDRSAMLREHGMAGAASPDVKASTLAAFALGDYEWILTLEGDDLARLVDVMKDMRYVEARRHVDIDTPFYTGERVDPDTWAGRQLTD</sequence>
<reference evidence="13 14" key="1">
    <citation type="submission" date="2018-12" db="EMBL/GenBank/DDBJ databases">
        <authorList>
            <consortium name="Pathogen Informatics"/>
        </authorList>
    </citation>
    <scope>NUCLEOTIDE SEQUENCE [LARGE SCALE GENOMIC DNA]</scope>
    <source>
        <strain evidence="13 14">NCTC13652</strain>
    </source>
</reference>
<keyword evidence="11" id="KW-0963">Cytoplasm</keyword>
<evidence type="ECO:0000256" key="5">
    <source>
        <dbReference type="ARBA" id="ARBA00023133"/>
    </source>
</evidence>
<dbReference type="PANTHER" id="PTHR36843:SF1">
    <property type="entry name" value="COPROHEME DECARBOXYLASE"/>
    <property type="match status" value="1"/>
</dbReference>
<evidence type="ECO:0000256" key="11">
    <source>
        <dbReference type="HAMAP-Rule" id="MF_00323"/>
    </source>
</evidence>
<dbReference type="EMBL" id="LR134473">
    <property type="protein sequence ID" value="VEI03812.1"/>
    <property type="molecule type" value="Genomic_DNA"/>
</dbReference>
<dbReference type="GO" id="GO:0004325">
    <property type="term" value="F:ferrochelatase activity"/>
    <property type="evidence" value="ECO:0007669"/>
    <property type="project" value="UniProtKB-UniRule"/>
</dbReference>
<feature type="binding site" evidence="11">
    <location>
        <position position="134"/>
    </location>
    <ligand>
        <name>Fe-coproporphyrin III</name>
        <dbReference type="ChEBI" id="CHEBI:68438"/>
    </ligand>
</feature>
<dbReference type="OrthoDB" id="9776380at2"/>
<evidence type="ECO:0000256" key="2">
    <source>
        <dbReference type="ARBA" id="ARBA00022617"/>
    </source>
</evidence>
<dbReference type="GO" id="GO:0016491">
    <property type="term" value="F:oxidoreductase activity"/>
    <property type="evidence" value="ECO:0007669"/>
    <property type="project" value="InterPro"/>
</dbReference>
<dbReference type="UniPathway" id="UPA00252"/>
<feature type="region of interest" description="Disordered" evidence="12">
    <location>
        <begin position="351"/>
        <end position="490"/>
    </location>
</feature>
<dbReference type="CDD" id="cd03411">
    <property type="entry name" value="Ferrochelatase_N"/>
    <property type="match status" value="1"/>
</dbReference>
<comment type="cofactor">
    <cofactor evidence="10">
        <name>Fe-coproporphyrin III</name>
        <dbReference type="ChEBI" id="CHEBI:68438"/>
    </cofactor>
</comment>
<dbReference type="STRING" id="1122997.GCA_000425285_00296"/>
<feature type="compositionally biased region" description="Low complexity" evidence="12">
    <location>
        <begin position="365"/>
        <end position="383"/>
    </location>
</feature>
<feature type="binding site" evidence="11">
    <location>
        <position position="194"/>
    </location>
    <ligand>
        <name>Fe(2+)</name>
        <dbReference type="ChEBI" id="CHEBI:29033"/>
    </ligand>
</feature>
<dbReference type="SUPFAM" id="SSF54909">
    <property type="entry name" value="Dimeric alpha+beta barrel"/>
    <property type="match status" value="1"/>
</dbReference>
<keyword evidence="4 11" id="KW-0408">Iron</keyword>
<evidence type="ECO:0000313" key="13">
    <source>
        <dbReference type="EMBL" id="VEI03812.1"/>
    </source>
</evidence>
<comment type="similarity">
    <text evidence="11">Belongs to the ferrochelatase family.</text>
</comment>
<evidence type="ECO:0000256" key="4">
    <source>
        <dbReference type="ARBA" id="ARBA00023004"/>
    </source>
</evidence>
<dbReference type="EC" id="4.99.1.9" evidence="11"/>
<dbReference type="Pfam" id="PF00762">
    <property type="entry name" value="Ferrochelatase"/>
    <property type="match status" value="1"/>
</dbReference>
<dbReference type="InterPro" id="IPR001015">
    <property type="entry name" value="Ferrochelatase"/>
</dbReference>
<evidence type="ECO:0000256" key="8">
    <source>
        <dbReference type="ARBA" id="ARBA00024536"/>
    </source>
</evidence>
<dbReference type="GO" id="GO:0046872">
    <property type="term" value="F:metal ion binding"/>
    <property type="evidence" value="ECO:0007669"/>
    <property type="project" value="UniProtKB-KW"/>
</dbReference>
<comment type="catalytic activity">
    <reaction evidence="9">
        <text>Fe-coproporphyrin III + 2 H2O2 + 2 H(+) = heme b + 2 CO2 + 4 H2O</text>
        <dbReference type="Rhea" id="RHEA:56516"/>
        <dbReference type="ChEBI" id="CHEBI:15377"/>
        <dbReference type="ChEBI" id="CHEBI:15378"/>
        <dbReference type="ChEBI" id="CHEBI:16240"/>
        <dbReference type="ChEBI" id="CHEBI:16526"/>
        <dbReference type="ChEBI" id="CHEBI:60344"/>
        <dbReference type="ChEBI" id="CHEBI:68438"/>
        <dbReference type="EC" id="1.3.98.5"/>
    </reaction>
    <physiologicalReaction direction="left-to-right" evidence="9">
        <dbReference type="Rhea" id="RHEA:56517"/>
    </physiologicalReaction>
</comment>
<keyword evidence="2" id="KW-0349">Heme</keyword>
<comment type="caution">
    <text evidence="11">Lacks conserved residue(s) required for the propagation of feature annotation.</text>
</comment>
<comment type="catalytic activity">
    <reaction evidence="8">
        <text>Fe-coproporphyrin III + 2 H(+) = coproporphyrin III + Fe(2+)</text>
        <dbReference type="Rhea" id="RHEA:49572"/>
        <dbReference type="ChEBI" id="CHEBI:15378"/>
        <dbReference type="ChEBI" id="CHEBI:29033"/>
        <dbReference type="ChEBI" id="CHEBI:68438"/>
        <dbReference type="ChEBI" id="CHEBI:131725"/>
        <dbReference type="EC" id="4.99.1.9"/>
    </reaction>
    <physiologicalReaction direction="right-to-left" evidence="8">
        <dbReference type="Rhea" id="RHEA:49574"/>
    </physiologicalReaction>
</comment>
<dbReference type="InterPro" id="IPR011008">
    <property type="entry name" value="Dimeric_a/b-barrel"/>
</dbReference>
<dbReference type="GO" id="GO:0006783">
    <property type="term" value="P:heme biosynthetic process"/>
    <property type="evidence" value="ECO:0007669"/>
    <property type="project" value="UniProtKB-UniRule"/>
</dbReference>
<keyword evidence="7 11" id="KW-0627">Porphyrin biosynthesis</keyword>
<dbReference type="RefSeq" id="WP_036980518.1">
    <property type="nucleotide sequence ID" value="NZ_JAKDOF010000007.1"/>
</dbReference>
<keyword evidence="3 11" id="KW-0479">Metal-binding</keyword>
<evidence type="ECO:0000313" key="14">
    <source>
        <dbReference type="Proteomes" id="UP000277858"/>
    </source>
</evidence>
<evidence type="ECO:0000256" key="6">
    <source>
        <dbReference type="ARBA" id="ARBA00023239"/>
    </source>
</evidence>
<dbReference type="PANTHER" id="PTHR36843">
    <property type="entry name" value="HEME-DEPENDENT PEROXIDASE YWFI-RELATED"/>
    <property type="match status" value="1"/>
</dbReference>